<dbReference type="InterPro" id="IPR052906">
    <property type="entry name" value="Type_IV_Methyl-Rstrct_Enzyme"/>
</dbReference>
<name>A0ABT9V6F5_9BACL</name>
<dbReference type="InterPro" id="IPR011335">
    <property type="entry name" value="Restrct_endonuc-II-like"/>
</dbReference>
<dbReference type="Gene3D" id="3.40.1350.10">
    <property type="match status" value="1"/>
</dbReference>
<dbReference type="SUPFAM" id="SSF52980">
    <property type="entry name" value="Restriction endonuclease-like"/>
    <property type="match status" value="1"/>
</dbReference>
<accession>A0ABT9V6F5</accession>
<gene>
    <name evidence="2" type="ORF">J2S07_002855</name>
</gene>
<evidence type="ECO:0000313" key="2">
    <source>
        <dbReference type="EMBL" id="MDQ0156534.1"/>
    </source>
</evidence>
<evidence type="ECO:0000259" key="1">
    <source>
        <dbReference type="Pfam" id="PF04471"/>
    </source>
</evidence>
<dbReference type="InterPro" id="IPR007560">
    <property type="entry name" value="Restrct_endonuc_IV_Mrr"/>
</dbReference>
<reference evidence="2 3" key="1">
    <citation type="submission" date="2023-07" db="EMBL/GenBank/DDBJ databases">
        <title>Genomic Encyclopedia of Type Strains, Phase IV (KMG-IV): sequencing the most valuable type-strain genomes for metagenomic binning, comparative biology and taxonomic classification.</title>
        <authorList>
            <person name="Goeker M."/>
        </authorList>
    </citation>
    <scope>NUCLEOTIDE SEQUENCE [LARGE SCALE GENOMIC DNA]</scope>
    <source>
        <strain evidence="2 3">DSM 23948</strain>
    </source>
</reference>
<evidence type="ECO:0000313" key="3">
    <source>
        <dbReference type="Proteomes" id="UP001231362"/>
    </source>
</evidence>
<comment type="caution">
    <text evidence="2">The sequence shown here is derived from an EMBL/GenBank/DDBJ whole genome shotgun (WGS) entry which is preliminary data.</text>
</comment>
<keyword evidence="3" id="KW-1185">Reference proteome</keyword>
<dbReference type="PANTHER" id="PTHR30015:SF7">
    <property type="entry name" value="TYPE IV METHYL-DIRECTED RESTRICTION ENZYME ECOKMRR"/>
    <property type="match status" value="1"/>
</dbReference>
<dbReference type="EMBL" id="JAUSTU010000013">
    <property type="protein sequence ID" value="MDQ0156534.1"/>
    <property type="molecule type" value="Genomic_DNA"/>
</dbReference>
<dbReference type="RefSeq" id="WP_307151043.1">
    <property type="nucleotide sequence ID" value="NZ_JAUSTU010000013.1"/>
</dbReference>
<organism evidence="2 3">
    <name type="scientific">Anoxybacillus andreesenii</name>
    <dbReference type="NCBI Taxonomy" id="1325932"/>
    <lineage>
        <taxon>Bacteria</taxon>
        <taxon>Bacillati</taxon>
        <taxon>Bacillota</taxon>
        <taxon>Bacilli</taxon>
        <taxon>Bacillales</taxon>
        <taxon>Anoxybacillaceae</taxon>
        <taxon>Anoxybacillus</taxon>
    </lineage>
</organism>
<protein>
    <recommendedName>
        <fullName evidence="1">Restriction endonuclease type IV Mrr domain-containing protein</fullName>
    </recommendedName>
</protein>
<dbReference type="PANTHER" id="PTHR30015">
    <property type="entry name" value="MRR RESTRICTION SYSTEM PROTEIN"/>
    <property type="match status" value="1"/>
</dbReference>
<feature type="domain" description="Restriction endonuclease type IV Mrr" evidence="1">
    <location>
        <begin position="10"/>
        <end position="122"/>
    </location>
</feature>
<proteinExistence type="predicted"/>
<dbReference type="InterPro" id="IPR011856">
    <property type="entry name" value="tRNA_endonuc-like_dom_sf"/>
</dbReference>
<dbReference type="Pfam" id="PF04471">
    <property type="entry name" value="Mrr_cat"/>
    <property type="match status" value="1"/>
</dbReference>
<sequence>MEIIHEPPYSWQDLELIVAKILNQCGFDAERGKQISTVRGTVDIDVFAKDNNSTPSSEYLIECKYWNTDIPQTVIHSFRTVVNDYGSQHGLIIAKKGFQSGAYEAANNTNIQLLSWNEFLSLFEKRWLQNRIRSIHHTAKPLHIYTDPLDVSDYLDTLTKSEISQYQKLCKEYIGYSIYSHKITFGEIASMSLSHKEQIDNIIQTAQKHFDDYSFNNYTDFFELIEQKCLEGIQLFEELFKNTDAILHVQKYS</sequence>
<dbReference type="Proteomes" id="UP001231362">
    <property type="component" value="Unassembled WGS sequence"/>
</dbReference>